<protein>
    <submittedName>
        <fullName evidence="2">Uncharacterized protein</fullName>
    </submittedName>
</protein>
<dbReference type="Gramene" id="Mp3g00470.1">
    <property type="protein sequence ID" value="Mp3g00470.1.cds"/>
    <property type="gene ID" value="Mp3g00470"/>
</dbReference>
<feature type="compositionally biased region" description="Low complexity" evidence="1">
    <location>
        <begin position="235"/>
        <end position="246"/>
    </location>
</feature>
<feature type="compositionally biased region" description="Basic and acidic residues" evidence="1">
    <location>
        <begin position="95"/>
        <end position="117"/>
    </location>
</feature>
<dbReference type="EMBL" id="KZ772679">
    <property type="protein sequence ID" value="PTQ47588.1"/>
    <property type="molecule type" value="Genomic_DNA"/>
</dbReference>
<feature type="compositionally biased region" description="Basic and acidic residues" evidence="1">
    <location>
        <begin position="30"/>
        <end position="47"/>
    </location>
</feature>
<feature type="region of interest" description="Disordered" evidence="1">
    <location>
        <begin position="85"/>
        <end position="296"/>
    </location>
</feature>
<evidence type="ECO:0000313" key="2">
    <source>
        <dbReference type="EMBL" id="PTQ47588.1"/>
    </source>
</evidence>
<name>A0A2R6XNA1_MARPO</name>
<dbReference type="OrthoDB" id="10667293at2759"/>
<feature type="compositionally biased region" description="Polar residues" evidence="1">
    <location>
        <begin position="125"/>
        <end position="139"/>
    </location>
</feature>
<reference evidence="3" key="1">
    <citation type="journal article" date="2017" name="Cell">
        <title>Insights into land plant evolution garnered from the Marchantia polymorpha genome.</title>
        <authorList>
            <person name="Bowman J.L."/>
            <person name="Kohchi T."/>
            <person name="Yamato K.T."/>
            <person name="Jenkins J."/>
            <person name="Shu S."/>
            <person name="Ishizaki K."/>
            <person name="Yamaoka S."/>
            <person name="Nishihama R."/>
            <person name="Nakamura Y."/>
            <person name="Berger F."/>
            <person name="Adam C."/>
            <person name="Aki S.S."/>
            <person name="Althoff F."/>
            <person name="Araki T."/>
            <person name="Arteaga-Vazquez M.A."/>
            <person name="Balasubrmanian S."/>
            <person name="Barry K."/>
            <person name="Bauer D."/>
            <person name="Boehm C.R."/>
            <person name="Briginshaw L."/>
            <person name="Caballero-Perez J."/>
            <person name="Catarino B."/>
            <person name="Chen F."/>
            <person name="Chiyoda S."/>
            <person name="Chovatia M."/>
            <person name="Davies K.M."/>
            <person name="Delmans M."/>
            <person name="Demura T."/>
            <person name="Dierschke T."/>
            <person name="Dolan L."/>
            <person name="Dorantes-Acosta A.E."/>
            <person name="Eklund D.M."/>
            <person name="Florent S.N."/>
            <person name="Flores-Sandoval E."/>
            <person name="Fujiyama A."/>
            <person name="Fukuzawa H."/>
            <person name="Galik B."/>
            <person name="Grimanelli D."/>
            <person name="Grimwood J."/>
            <person name="Grossniklaus U."/>
            <person name="Hamada T."/>
            <person name="Haseloff J."/>
            <person name="Hetherington A.J."/>
            <person name="Higo A."/>
            <person name="Hirakawa Y."/>
            <person name="Hundley H.N."/>
            <person name="Ikeda Y."/>
            <person name="Inoue K."/>
            <person name="Inoue S.I."/>
            <person name="Ishida S."/>
            <person name="Jia Q."/>
            <person name="Kakita M."/>
            <person name="Kanazawa T."/>
            <person name="Kawai Y."/>
            <person name="Kawashima T."/>
            <person name="Kennedy M."/>
            <person name="Kinose K."/>
            <person name="Kinoshita T."/>
            <person name="Kohara Y."/>
            <person name="Koide E."/>
            <person name="Komatsu K."/>
            <person name="Kopischke S."/>
            <person name="Kubo M."/>
            <person name="Kyozuka J."/>
            <person name="Lagercrantz U."/>
            <person name="Lin S.S."/>
            <person name="Lindquist E."/>
            <person name="Lipzen A.M."/>
            <person name="Lu C.W."/>
            <person name="De Luna E."/>
            <person name="Martienssen R.A."/>
            <person name="Minamino N."/>
            <person name="Mizutani M."/>
            <person name="Mizutani M."/>
            <person name="Mochizuki N."/>
            <person name="Monte I."/>
            <person name="Mosher R."/>
            <person name="Nagasaki H."/>
            <person name="Nakagami H."/>
            <person name="Naramoto S."/>
            <person name="Nishitani K."/>
            <person name="Ohtani M."/>
            <person name="Okamoto T."/>
            <person name="Okumura M."/>
            <person name="Phillips J."/>
            <person name="Pollak B."/>
            <person name="Reinders A."/>
            <person name="Rovekamp M."/>
            <person name="Sano R."/>
            <person name="Sawa S."/>
            <person name="Schmid M.W."/>
            <person name="Shirakawa M."/>
            <person name="Solano R."/>
            <person name="Spunde A."/>
            <person name="Suetsugu N."/>
            <person name="Sugano S."/>
            <person name="Sugiyama A."/>
            <person name="Sun R."/>
            <person name="Suzuki Y."/>
            <person name="Takenaka M."/>
            <person name="Takezawa D."/>
            <person name="Tomogane H."/>
            <person name="Tsuzuki M."/>
            <person name="Ueda T."/>
            <person name="Umeda M."/>
            <person name="Ward J.M."/>
            <person name="Watanabe Y."/>
            <person name="Yazaki K."/>
            <person name="Yokoyama R."/>
            <person name="Yoshitake Y."/>
            <person name="Yotsui I."/>
            <person name="Zachgo S."/>
            <person name="Schmutz J."/>
        </authorList>
    </citation>
    <scope>NUCLEOTIDE SEQUENCE [LARGE SCALE GENOMIC DNA]</scope>
    <source>
        <strain evidence="3">Tak-1</strain>
    </source>
</reference>
<proteinExistence type="predicted"/>
<evidence type="ECO:0000313" key="3">
    <source>
        <dbReference type="Proteomes" id="UP000244005"/>
    </source>
</evidence>
<gene>
    <name evidence="2" type="ORF">MARPO_0007s0043</name>
</gene>
<accession>A0A2R6XNA1</accession>
<keyword evidence="3" id="KW-1185">Reference proteome</keyword>
<dbReference type="Proteomes" id="UP000244005">
    <property type="component" value="Unassembled WGS sequence"/>
</dbReference>
<dbReference type="AlphaFoldDB" id="A0A2R6XNA1"/>
<sequence>MTGRGGVLPSQPEFAKWTDDAGELAGPSTDRSRGRFAEAGSRDDRVRTSTAVIVAREIGSHRTTTTTAGPLQTFTARTETRLPLQCSRSTPPLRIDSRLTRTDGHRSSDRPPARPTDRLTALQRVGSSLTNVTVTGSNEGRQRARPNRVRPCLRSMFVEPGPGKRCPDLSPPCPAGCNFRPRRRGKNKLDDRCASPPARRPAGRRQAKRPRASARNGRLSVSDAERAGRRLAVKPGRSVSGSVRAGARGRGGRSRGPGSRQREREKEREEPSGARGGAGRERGPMSESRSSSKRSSAGAAAAALRLRRLSFWRAGAKASKFGCSIIFPTLEEEQGGGGGGGVERASVVDKPDHARSAARSAGLDFFVVVGRGDGDEGDDLRAR</sequence>
<feature type="region of interest" description="Disordered" evidence="1">
    <location>
        <begin position="1"/>
        <end position="47"/>
    </location>
</feature>
<organism evidence="2 3">
    <name type="scientific">Marchantia polymorpha</name>
    <name type="common">Common liverwort</name>
    <name type="synonym">Marchantia aquatica</name>
    <dbReference type="NCBI Taxonomy" id="3197"/>
    <lineage>
        <taxon>Eukaryota</taxon>
        <taxon>Viridiplantae</taxon>
        <taxon>Streptophyta</taxon>
        <taxon>Embryophyta</taxon>
        <taxon>Marchantiophyta</taxon>
        <taxon>Marchantiopsida</taxon>
        <taxon>Marchantiidae</taxon>
        <taxon>Marchantiales</taxon>
        <taxon>Marchantiaceae</taxon>
        <taxon>Marchantia</taxon>
    </lineage>
</organism>
<evidence type="ECO:0000256" key="1">
    <source>
        <dbReference type="SAM" id="MobiDB-lite"/>
    </source>
</evidence>
<feature type="compositionally biased region" description="Basic and acidic residues" evidence="1">
    <location>
        <begin position="260"/>
        <end position="284"/>
    </location>
</feature>
<feature type="compositionally biased region" description="Basic residues" evidence="1">
    <location>
        <begin position="201"/>
        <end position="212"/>
    </location>
</feature>